<proteinExistence type="predicted"/>
<accession>A0ABW0EUE8</accession>
<dbReference type="SMART" id="SM00052">
    <property type="entry name" value="EAL"/>
    <property type="match status" value="1"/>
</dbReference>
<dbReference type="InterPro" id="IPR043128">
    <property type="entry name" value="Rev_trsase/Diguanyl_cyclase"/>
</dbReference>
<dbReference type="SUPFAM" id="SSF141868">
    <property type="entry name" value="EAL domain-like"/>
    <property type="match status" value="1"/>
</dbReference>
<organism evidence="5 6">
    <name type="scientific">Actinokineospora guangxiensis</name>
    <dbReference type="NCBI Taxonomy" id="1490288"/>
    <lineage>
        <taxon>Bacteria</taxon>
        <taxon>Bacillati</taxon>
        <taxon>Actinomycetota</taxon>
        <taxon>Actinomycetes</taxon>
        <taxon>Pseudonocardiales</taxon>
        <taxon>Pseudonocardiaceae</taxon>
        <taxon>Actinokineospora</taxon>
    </lineage>
</organism>
<dbReference type="Gene3D" id="3.20.20.450">
    <property type="entry name" value="EAL domain"/>
    <property type="match status" value="1"/>
</dbReference>
<comment type="caution">
    <text evidence="5">The sequence shown here is derived from an EMBL/GenBank/DDBJ whole genome shotgun (WGS) entry which is preliminary data.</text>
</comment>
<dbReference type="PROSITE" id="PS50112">
    <property type="entry name" value="PAS"/>
    <property type="match status" value="1"/>
</dbReference>
<dbReference type="CDD" id="cd00130">
    <property type="entry name" value="PAS"/>
    <property type="match status" value="1"/>
</dbReference>
<keyword evidence="6" id="KW-1185">Reference proteome</keyword>
<evidence type="ECO:0000256" key="1">
    <source>
        <dbReference type="SAM" id="MobiDB-lite"/>
    </source>
</evidence>
<evidence type="ECO:0000259" key="2">
    <source>
        <dbReference type="PROSITE" id="PS50112"/>
    </source>
</evidence>
<dbReference type="SMART" id="SM00267">
    <property type="entry name" value="GGDEF"/>
    <property type="match status" value="1"/>
</dbReference>
<dbReference type="InterPro" id="IPR013656">
    <property type="entry name" value="PAS_4"/>
</dbReference>
<dbReference type="EMBL" id="JBHSKF010000011">
    <property type="protein sequence ID" value="MFC5289536.1"/>
    <property type="molecule type" value="Genomic_DNA"/>
</dbReference>
<dbReference type="Gene3D" id="3.30.450.20">
    <property type="entry name" value="PAS domain"/>
    <property type="match status" value="1"/>
</dbReference>
<feature type="domain" description="GGDEF" evidence="4">
    <location>
        <begin position="323"/>
        <end position="457"/>
    </location>
</feature>
<dbReference type="SUPFAM" id="SSF55073">
    <property type="entry name" value="Nucleotide cyclase"/>
    <property type="match status" value="1"/>
</dbReference>
<name>A0ABW0EUE8_9PSEU</name>
<dbReference type="NCBIfam" id="TIGR00254">
    <property type="entry name" value="GGDEF"/>
    <property type="match status" value="1"/>
</dbReference>
<feature type="domain" description="PAS" evidence="2">
    <location>
        <begin position="162"/>
        <end position="232"/>
    </location>
</feature>
<dbReference type="InterPro" id="IPR035965">
    <property type="entry name" value="PAS-like_dom_sf"/>
</dbReference>
<dbReference type="InterPro" id="IPR035919">
    <property type="entry name" value="EAL_sf"/>
</dbReference>
<sequence length="737" mass="78000">MPSSSAGRNPEPVDPAPGDDAARLRAMTRAWAYRLAGTVYVPTTPEELVQQLAGVADDVVAVVLTGDADLDRAARAGKRLLDLNCTSAEALRLSLEALGRGVAGLAAVRAADRPAERVATALAALCGGYLDAARTAVFEQQERTKLALLKAFRDAKGSLALSEARFETVAGSSPSGIAVTDLDGRFERVNAAFAAIVGLGEAELAGRALFEFVQPDTAEQLRAEYTALAAGEVERVKQVLRLSRADEDTAWITLTANVLPGNMPGEDERTAHFVTVVEDSTEVMLLQSELSRQALHDVLTGLPNRQFFTTQVETSLRRADPDLGVTLYRVDIDAFAVVRDGLGHSVAENVLRAVADRLTALFSDEQATVARLGTVEFAVLVVNSPATPEPVAAVAAIGETMAEPHFVDGHGIGLSVSTGIVHRPARGSDPVSLLGAADLALRRAKAGGHGQWELWHPEAAESDRRRFALAAAMPGAWEDGEIEVVYRPVAALLGAARADGPGGNGLETGVGGIVAVEAQLRWEHPEHGRLDHRRCVELAEDTGLVHRLGQWLLARGCAQVHWWRRQLGRDLRLAVELDADQARDADLVLRVVAALTESGLPADALEVGFPARALTDARAARESLRVLADRGARTAVRGFGMAAGDVAALIDLSVDAAWLSPTLVRQRAEADHASPVLTALTTLGAALREQGITVVADGVHTPAHAAWWHRGGADLVAGRAAGVPVTQDRMATLLAAR</sequence>
<dbReference type="PANTHER" id="PTHR44757">
    <property type="entry name" value="DIGUANYLATE CYCLASE DGCP"/>
    <property type="match status" value="1"/>
</dbReference>
<dbReference type="Pfam" id="PF00990">
    <property type="entry name" value="GGDEF"/>
    <property type="match status" value="1"/>
</dbReference>
<dbReference type="Proteomes" id="UP001596157">
    <property type="component" value="Unassembled WGS sequence"/>
</dbReference>
<reference evidence="6" key="1">
    <citation type="journal article" date="2019" name="Int. J. Syst. Evol. Microbiol.">
        <title>The Global Catalogue of Microorganisms (GCM) 10K type strain sequencing project: providing services to taxonomists for standard genome sequencing and annotation.</title>
        <authorList>
            <consortium name="The Broad Institute Genomics Platform"/>
            <consortium name="The Broad Institute Genome Sequencing Center for Infectious Disease"/>
            <person name="Wu L."/>
            <person name="Ma J."/>
        </authorList>
    </citation>
    <scope>NUCLEOTIDE SEQUENCE [LARGE SCALE GENOMIC DNA]</scope>
    <source>
        <strain evidence="6">CCUG 59778</strain>
    </source>
</reference>
<dbReference type="InterPro" id="IPR000160">
    <property type="entry name" value="GGDEF_dom"/>
</dbReference>
<dbReference type="PROSITE" id="PS50887">
    <property type="entry name" value="GGDEF"/>
    <property type="match status" value="1"/>
</dbReference>
<dbReference type="RefSeq" id="WP_378249381.1">
    <property type="nucleotide sequence ID" value="NZ_JBHSKF010000011.1"/>
</dbReference>
<evidence type="ECO:0000313" key="5">
    <source>
        <dbReference type="EMBL" id="MFC5289536.1"/>
    </source>
</evidence>
<evidence type="ECO:0000259" key="4">
    <source>
        <dbReference type="PROSITE" id="PS50887"/>
    </source>
</evidence>
<dbReference type="InterPro" id="IPR000014">
    <property type="entry name" value="PAS"/>
</dbReference>
<dbReference type="CDD" id="cd01948">
    <property type="entry name" value="EAL"/>
    <property type="match status" value="1"/>
</dbReference>
<dbReference type="SUPFAM" id="SSF55785">
    <property type="entry name" value="PYP-like sensor domain (PAS domain)"/>
    <property type="match status" value="1"/>
</dbReference>
<dbReference type="PROSITE" id="PS50883">
    <property type="entry name" value="EAL"/>
    <property type="match status" value="1"/>
</dbReference>
<gene>
    <name evidence="5" type="ORF">ACFPM7_20985</name>
</gene>
<feature type="domain" description="EAL" evidence="3">
    <location>
        <begin position="466"/>
        <end position="737"/>
    </location>
</feature>
<dbReference type="Pfam" id="PF00563">
    <property type="entry name" value="EAL"/>
    <property type="match status" value="1"/>
</dbReference>
<dbReference type="InterPro" id="IPR052155">
    <property type="entry name" value="Biofilm_reg_signaling"/>
</dbReference>
<evidence type="ECO:0000313" key="6">
    <source>
        <dbReference type="Proteomes" id="UP001596157"/>
    </source>
</evidence>
<dbReference type="CDD" id="cd01949">
    <property type="entry name" value="GGDEF"/>
    <property type="match status" value="1"/>
</dbReference>
<dbReference type="InterPro" id="IPR029787">
    <property type="entry name" value="Nucleotide_cyclase"/>
</dbReference>
<dbReference type="SMART" id="SM00091">
    <property type="entry name" value="PAS"/>
    <property type="match status" value="1"/>
</dbReference>
<dbReference type="PANTHER" id="PTHR44757:SF2">
    <property type="entry name" value="BIOFILM ARCHITECTURE MAINTENANCE PROTEIN MBAA"/>
    <property type="match status" value="1"/>
</dbReference>
<dbReference type="InterPro" id="IPR001633">
    <property type="entry name" value="EAL_dom"/>
</dbReference>
<protein>
    <submittedName>
        <fullName evidence="5">Bifunctional diguanylate cyclase/phosphodiesterase</fullName>
    </submittedName>
</protein>
<dbReference type="NCBIfam" id="TIGR00229">
    <property type="entry name" value="sensory_box"/>
    <property type="match status" value="1"/>
</dbReference>
<feature type="region of interest" description="Disordered" evidence="1">
    <location>
        <begin position="1"/>
        <end position="20"/>
    </location>
</feature>
<dbReference type="Gene3D" id="3.30.70.270">
    <property type="match status" value="1"/>
</dbReference>
<dbReference type="Pfam" id="PF08448">
    <property type="entry name" value="PAS_4"/>
    <property type="match status" value="1"/>
</dbReference>
<evidence type="ECO:0000259" key="3">
    <source>
        <dbReference type="PROSITE" id="PS50883"/>
    </source>
</evidence>